<organism evidence="1">
    <name type="scientific">Rhizophora mucronata</name>
    <name type="common">Asiatic mangrove</name>
    <dbReference type="NCBI Taxonomy" id="61149"/>
    <lineage>
        <taxon>Eukaryota</taxon>
        <taxon>Viridiplantae</taxon>
        <taxon>Streptophyta</taxon>
        <taxon>Embryophyta</taxon>
        <taxon>Tracheophyta</taxon>
        <taxon>Spermatophyta</taxon>
        <taxon>Magnoliopsida</taxon>
        <taxon>eudicotyledons</taxon>
        <taxon>Gunneridae</taxon>
        <taxon>Pentapetalae</taxon>
        <taxon>rosids</taxon>
        <taxon>fabids</taxon>
        <taxon>Malpighiales</taxon>
        <taxon>Rhizophoraceae</taxon>
        <taxon>Rhizophora</taxon>
    </lineage>
</organism>
<dbReference type="EMBL" id="GGEC01086658">
    <property type="protein sequence ID" value="MBX67142.1"/>
    <property type="molecule type" value="Transcribed_RNA"/>
</dbReference>
<protein>
    <submittedName>
        <fullName evidence="1">Uncharacterized protein</fullName>
    </submittedName>
</protein>
<reference evidence="1" key="1">
    <citation type="submission" date="2018-02" db="EMBL/GenBank/DDBJ databases">
        <title>Rhizophora mucronata_Transcriptome.</title>
        <authorList>
            <person name="Meera S.P."/>
            <person name="Sreeshan A."/>
            <person name="Augustine A."/>
        </authorList>
    </citation>
    <scope>NUCLEOTIDE SEQUENCE</scope>
    <source>
        <tissue evidence="1">Leaf</tissue>
    </source>
</reference>
<sequence length="30" mass="3530">MYQIASEKSITVYDVVLIKRRFVCGNMVYC</sequence>
<name>A0A2P2QJF6_RHIMU</name>
<accession>A0A2P2QJF6</accession>
<dbReference type="AlphaFoldDB" id="A0A2P2QJF6"/>
<evidence type="ECO:0000313" key="1">
    <source>
        <dbReference type="EMBL" id="MBX67142.1"/>
    </source>
</evidence>
<proteinExistence type="predicted"/>